<dbReference type="EMBL" id="CAJEWE010000010">
    <property type="protein sequence ID" value="CAD2077434.1"/>
    <property type="molecule type" value="Genomic_DNA"/>
</dbReference>
<evidence type="ECO:0000256" key="4">
    <source>
        <dbReference type="ARBA" id="ARBA00022839"/>
    </source>
</evidence>
<dbReference type="InterPro" id="IPR027417">
    <property type="entry name" value="P-loop_NTPase"/>
</dbReference>
<comment type="caution">
    <text evidence="7">The sequence shown here is derived from an EMBL/GenBank/DDBJ whole genome shotgun (WGS) entry which is preliminary data.</text>
</comment>
<dbReference type="SUPFAM" id="SSF53098">
    <property type="entry name" value="Ribonuclease H-like"/>
    <property type="match status" value="1"/>
</dbReference>
<dbReference type="PROSITE" id="PS51193">
    <property type="entry name" value="HELICASE_ATP_BIND_2"/>
    <property type="match status" value="1"/>
</dbReference>
<reference evidence="7 8" key="1">
    <citation type="submission" date="2020-07" db="EMBL/GenBank/DDBJ databases">
        <authorList>
            <person name="Criscuolo A."/>
        </authorList>
    </citation>
    <scope>NUCLEOTIDE SEQUENCE [LARGE SCALE GENOMIC DNA]</scope>
    <source>
        <strain evidence="8">CIP 111030</strain>
    </source>
</reference>
<keyword evidence="2" id="KW-0547">Nucleotide-binding</keyword>
<dbReference type="AlphaFoldDB" id="A0A6V7RHY2"/>
<dbReference type="InterPro" id="IPR012337">
    <property type="entry name" value="RNaseH-like_sf"/>
</dbReference>
<evidence type="ECO:0000256" key="1">
    <source>
        <dbReference type="ARBA" id="ARBA00022722"/>
    </source>
</evidence>
<dbReference type="Pfam" id="PF13307">
    <property type="entry name" value="Helicase_C_2"/>
    <property type="match status" value="1"/>
</dbReference>
<protein>
    <submittedName>
        <fullName evidence="7">3'-5' exonuclease DinG</fullName>
        <ecNumber evidence="7">3.1.-.-</ecNumber>
    </submittedName>
</protein>
<dbReference type="InterPro" id="IPR006555">
    <property type="entry name" value="ATP-dep_Helicase_C"/>
</dbReference>
<keyword evidence="5" id="KW-0067">ATP-binding</keyword>
<evidence type="ECO:0000256" key="2">
    <source>
        <dbReference type="ARBA" id="ARBA00022741"/>
    </source>
</evidence>
<proteinExistence type="predicted"/>
<dbReference type="InterPro" id="IPR036397">
    <property type="entry name" value="RNaseH_sf"/>
</dbReference>
<dbReference type="GO" id="GO:0004386">
    <property type="term" value="F:helicase activity"/>
    <property type="evidence" value="ECO:0007669"/>
    <property type="project" value="InterPro"/>
</dbReference>
<evidence type="ECO:0000256" key="5">
    <source>
        <dbReference type="ARBA" id="ARBA00022840"/>
    </source>
</evidence>
<dbReference type="Proteomes" id="UP000521032">
    <property type="component" value="Unassembled WGS sequence"/>
</dbReference>
<keyword evidence="8" id="KW-1185">Reference proteome</keyword>
<dbReference type="SMART" id="SM00479">
    <property type="entry name" value="EXOIII"/>
    <property type="match status" value="1"/>
</dbReference>
<evidence type="ECO:0000256" key="3">
    <source>
        <dbReference type="ARBA" id="ARBA00022801"/>
    </source>
</evidence>
<keyword evidence="1" id="KW-0540">Nuclease</keyword>
<dbReference type="RefSeq" id="WP_186087933.1">
    <property type="nucleotide sequence ID" value="NZ_BMDB01000001.1"/>
</dbReference>
<gene>
    <name evidence="7" type="primary">dinG_2</name>
    <name evidence="7" type="ORF">JEOSCH030_01300</name>
</gene>
<name>A0A6V7RHY2_9BACL</name>
<dbReference type="GO" id="GO:0003887">
    <property type="term" value="F:DNA-directed DNA polymerase activity"/>
    <property type="evidence" value="ECO:0007669"/>
    <property type="project" value="InterPro"/>
</dbReference>
<dbReference type="InterPro" id="IPR006054">
    <property type="entry name" value="DnaQ"/>
</dbReference>
<evidence type="ECO:0000313" key="7">
    <source>
        <dbReference type="EMBL" id="CAD2077434.1"/>
    </source>
</evidence>
<dbReference type="EC" id="3.1.-.-" evidence="7"/>
<dbReference type="Gene3D" id="3.30.420.10">
    <property type="entry name" value="Ribonuclease H-like superfamily/Ribonuclease H"/>
    <property type="match status" value="1"/>
</dbReference>
<dbReference type="PANTHER" id="PTHR30231">
    <property type="entry name" value="DNA POLYMERASE III SUBUNIT EPSILON"/>
    <property type="match status" value="1"/>
</dbReference>
<dbReference type="GO" id="GO:0008408">
    <property type="term" value="F:3'-5' exonuclease activity"/>
    <property type="evidence" value="ECO:0007669"/>
    <property type="project" value="TreeGrafter"/>
</dbReference>
<dbReference type="NCBIfam" id="TIGR00573">
    <property type="entry name" value="dnaq"/>
    <property type="match status" value="1"/>
</dbReference>
<dbReference type="SUPFAM" id="SSF52540">
    <property type="entry name" value="P-loop containing nucleoside triphosphate hydrolases"/>
    <property type="match status" value="1"/>
</dbReference>
<evidence type="ECO:0000259" key="6">
    <source>
        <dbReference type="PROSITE" id="PS51193"/>
    </source>
</evidence>
<sequence length="836" mass="97562">MLNQRYAVIDLETSGNNFNTDKILEIGVVFVENGQIVDEYSTFFCDTDYITPFISELTNITVDMIKNAPTFKSKAHEIYELIKDCTFVAHNVSFDLTFLQNAFKAYGIDYTPLQKLDTVTLSKIMYPMERTYQLAPLTESLGIELKSAHRALDDAKATAHLLLSIFKELSGINRHTQILMFKIAKSLDSDVASLLFSSISNTKDKETHDLIRIDDIYVRKIDVHKESTYNFKIETLYEKFLKYKNFNHRDEQLELIYIIYDALKNNKKAAIEAYTGLGKSEAMLIASIVYSDETGNQVLISTSKRLLQNQLFFNSVYDLLKSSNIEHYNISMLKGKNNYVDLEAVNTLMKLENDNHEIMMLKLKLLVWLQQTMSGDLSEIDLKGPERMYYMSALNQNSQSNDYFYKESLNRAKHSNIIITNHYYLFNCLEEIPTNHIVVDEAHQLKGALETSLEETFKYPDLKFLMSQIGLDKKDQLLTDYLKHNNSQNGHYFEAIISEISEHIDVIFQSLNKNEFKRAIKYLNFSIEKLNIFINMLFGTNEFQNLFNYLHNYKIRLSKMLNALNKDQFEVKKAKNYTKTILTVQKDSKEALYNKAQQILSQVLISGTLEVKGEFKHLEKWFGESPFDQYIIRSESLFKDVELFIPNDISDFKKTDDFMLDLIDYMTILLESKHQKAVILFTSYEQLNETYEMMMDTDLFNTIPVLKQTPKITPDKLLIQYNQLSRCLLLATSSFTEGVNIENTDEKIIFLTKLPFPVPNKDNFKQFYSKELPEAVFIFRQILGRLKRSDTDKGKLILFDERLLTKNYSNAFLKYFEKDNITHQDRYTFIDWLSDL</sequence>
<dbReference type="PANTHER" id="PTHR30231:SF41">
    <property type="entry name" value="DNA POLYMERASE III SUBUNIT EPSILON"/>
    <property type="match status" value="1"/>
</dbReference>
<dbReference type="Pfam" id="PF00929">
    <property type="entry name" value="RNase_T"/>
    <property type="match status" value="1"/>
</dbReference>
<dbReference type="GO" id="GO:0005829">
    <property type="term" value="C:cytosol"/>
    <property type="evidence" value="ECO:0007669"/>
    <property type="project" value="TreeGrafter"/>
</dbReference>
<dbReference type="InterPro" id="IPR013520">
    <property type="entry name" value="Ribonucl_H"/>
</dbReference>
<dbReference type="GO" id="GO:0045004">
    <property type="term" value="P:DNA replication proofreading"/>
    <property type="evidence" value="ECO:0007669"/>
    <property type="project" value="TreeGrafter"/>
</dbReference>
<dbReference type="Gene3D" id="3.40.50.300">
    <property type="entry name" value="P-loop containing nucleotide triphosphate hydrolases"/>
    <property type="match status" value="2"/>
</dbReference>
<evidence type="ECO:0000313" key="8">
    <source>
        <dbReference type="Proteomes" id="UP000521032"/>
    </source>
</evidence>
<dbReference type="GO" id="GO:0005524">
    <property type="term" value="F:ATP binding"/>
    <property type="evidence" value="ECO:0007669"/>
    <property type="project" value="UniProtKB-KW"/>
</dbReference>
<dbReference type="GO" id="GO:0003677">
    <property type="term" value="F:DNA binding"/>
    <property type="evidence" value="ECO:0007669"/>
    <property type="project" value="InterPro"/>
</dbReference>
<keyword evidence="3 7" id="KW-0378">Hydrolase</keyword>
<keyword evidence="4 7" id="KW-0269">Exonuclease</keyword>
<dbReference type="InterPro" id="IPR014013">
    <property type="entry name" value="Helic_SF1/SF2_ATP-bd_DinG/Rad3"/>
</dbReference>
<dbReference type="GO" id="GO:0016818">
    <property type="term" value="F:hydrolase activity, acting on acid anhydrides, in phosphorus-containing anhydrides"/>
    <property type="evidence" value="ECO:0007669"/>
    <property type="project" value="InterPro"/>
</dbReference>
<dbReference type="SMART" id="SM00491">
    <property type="entry name" value="HELICc2"/>
    <property type="match status" value="1"/>
</dbReference>
<feature type="domain" description="Helicase ATP-binding" evidence="6">
    <location>
        <begin position="238"/>
        <end position="493"/>
    </location>
</feature>
<organism evidence="7 8">
    <name type="scientific">Phocicoccus schoeneichii</name>
    <dbReference type="NCBI Taxonomy" id="1812261"/>
    <lineage>
        <taxon>Bacteria</taxon>
        <taxon>Bacillati</taxon>
        <taxon>Bacillota</taxon>
        <taxon>Bacilli</taxon>
        <taxon>Bacillales</taxon>
        <taxon>Salinicoccaceae</taxon>
        <taxon>Phocicoccus</taxon>
    </lineage>
</organism>
<accession>A0A6V7RHY2</accession>
<dbReference type="CDD" id="cd06127">
    <property type="entry name" value="DEDDh"/>
    <property type="match status" value="1"/>
</dbReference>
<dbReference type="FunFam" id="3.30.420.10:FF:000045">
    <property type="entry name" value="3'-5' exonuclease DinG"/>
    <property type="match status" value="1"/>
</dbReference>